<sequence length="292" mass="31553">MSKIVITGATGKLGQLVVQHLLEKVPANQIAVSVRNVEKASEFADQGIEVRYGDYDDPISLEKSFTGASKLLLISTPEDDAVVRIGKHVGAIRAAKKAGVKHIIYTSFAAVDKGAFPLLGDVHSATEYTLRASGLSTTILRNAFYQEVFVNESLQSFVDNGVIVTSAGNGKVNTVERNDLALAAATVLAEEGHENKVYELASSETWNYDEFASILSDVSGKTVTHQSKSDSEVLEEMIKSGAPEGLAYFQTALYNSIANENEGNTSDDLEKLIGRKSVSIRESITNFFNKNL</sequence>
<dbReference type="EMBL" id="PVTO01000032">
    <property type="protein sequence ID" value="PRY76172.1"/>
    <property type="molecule type" value="Genomic_DNA"/>
</dbReference>
<dbReference type="SUPFAM" id="SSF51735">
    <property type="entry name" value="NAD(P)-binding Rossmann-fold domains"/>
    <property type="match status" value="1"/>
</dbReference>
<organism evidence="2 3">
    <name type="scientific">Alkalibacterium olivapovliticus</name>
    <dbReference type="NCBI Taxonomy" id="99907"/>
    <lineage>
        <taxon>Bacteria</taxon>
        <taxon>Bacillati</taxon>
        <taxon>Bacillota</taxon>
        <taxon>Bacilli</taxon>
        <taxon>Lactobacillales</taxon>
        <taxon>Carnobacteriaceae</taxon>
        <taxon>Alkalibacterium</taxon>
    </lineage>
</organism>
<dbReference type="Gene3D" id="3.90.25.10">
    <property type="entry name" value="UDP-galactose 4-epimerase, domain 1"/>
    <property type="match status" value="1"/>
</dbReference>
<dbReference type="InterPro" id="IPR036291">
    <property type="entry name" value="NAD(P)-bd_dom_sf"/>
</dbReference>
<evidence type="ECO:0000313" key="2">
    <source>
        <dbReference type="EMBL" id="PRY76172.1"/>
    </source>
</evidence>
<evidence type="ECO:0000313" key="3">
    <source>
        <dbReference type="Proteomes" id="UP000238205"/>
    </source>
</evidence>
<dbReference type="PANTHER" id="PTHR47129:SF1">
    <property type="entry name" value="NMRA-LIKE DOMAIN-CONTAINING PROTEIN"/>
    <property type="match status" value="1"/>
</dbReference>
<evidence type="ECO:0000259" key="1">
    <source>
        <dbReference type="Pfam" id="PF05368"/>
    </source>
</evidence>
<keyword evidence="3" id="KW-1185">Reference proteome</keyword>
<gene>
    <name evidence="2" type="ORF">CLV38_1322</name>
</gene>
<protein>
    <submittedName>
        <fullName evidence="2">NAD(P)H dehydrogenase (Quinone)</fullName>
    </submittedName>
</protein>
<dbReference type="Proteomes" id="UP000238205">
    <property type="component" value="Unassembled WGS sequence"/>
</dbReference>
<dbReference type="Pfam" id="PF05368">
    <property type="entry name" value="NmrA"/>
    <property type="match status" value="1"/>
</dbReference>
<name>A0A2T0VW82_9LACT</name>
<reference evidence="2 3" key="1">
    <citation type="submission" date="2018-03" db="EMBL/GenBank/DDBJ databases">
        <title>Genomic Encyclopedia of Archaeal and Bacterial Type Strains, Phase II (KMG-II): from individual species to whole genera.</title>
        <authorList>
            <person name="Goeker M."/>
        </authorList>
    </citation>
    <scope>NUCLEOTIDE SEQUENCE [LARGE SCALE GENOMIC DNA]</scope>
    <source>
        <strain evidence="2 3">DSM 13175</strain>
    </source>
</reference>
<dbReference type="OrthoDB" id="152510at2"/>
<dbReference type="AlphaFoldDB" id="A0A2T0VW82"/>
<dbReference type="CDD" id="cd05269">
    <property type="entry name" value="TMR_SDR_a"/>
    <property type="match status" value="1"/>
</dbReference>
<comment type="caution">
    <text evidence="2">The sequence shown here is derived from an EMBL/GenBank/DDBJ whole genome shotgun (WGS) entry which is preliminary data.</text>
</comment>
<dbReference type="Gene3D" id="3.40.50.720">
    <property type="entry name" value="NAD(P)-binding Rossmann-like Domain"/>
    <property type="match status" value="1"/>
</dbReference>
<dbReference type="InterPro" id="IPR008030">
    <property type="entry name" value="NmrA-like"/>
</dbReference>
<accession>A0A2T0VW82</accession>
<feature type="domain" description="NmrA-like" evidence="1">
    <location>
        <begin position="2"/>
        <end position="279"/>
    </location>
</feature>
<dbReference type="InterPro" id="IPR052718">
    <property type="entry name" value="NmrA-type_oxidoreductase"/>
</dbReference>
<dbReference type="RefSeq" id="WP_106195852.1">
    <property type="nucleotide sequence ID" value="NZ_PVTO01000032.1"/>
</dbReference>
<proteinExistence type="predicted"/>
<dbReference type="PANTHER" id="PTHR47129">
    <property type="entry name" value="QUINONE OXIDOREDUCTASE 2"/>
    <property type="match status" value="1"/>
</dbReference>